<gene>
    <name evidence="2" type="ORF">NLS_LOCUS9353</name>
</gene>
<protein>
    <submittedName>
        <fullName evidence="2">Uncharacterized protein</fullName>
    </submittedName>
</protein>
<organism evidence="2 3">
    <name type="scientific">Litomosoides sigmodontis</name>
    <name type="common">Filarial nematode worm</name>
    <dbReference type="NCBI Taxonomy" id="42156"/>
    <lineage>
        <taxon>Eukaryota</taxon>
        <taxon>Metazoa</taxon>
        <taxon>Ecdysozoa</taxon>
        <taxon>Nematoda</taxon>
        <taxon>Chromadorea</taxon>
        <taxon>Rhabditida</taxon>
        <taxon>Spirurina</taxon>
        <taxon>Spiruromorpha</taxon>
        <taxon>Filarioidea</taxon>
        <taxon>Onchocercidae</taxon>
        <taxon>Litomosoides</taxon>
    </lineage>
</organism>
<dbReference type="Proteomes" id="UP000277928">
    <property type="component" value="Unassembled WGS sequence"/>
</dbReference>
<dbReference type="EMBL" id="UYRX01001525">
    <property type="protein sequence ID" value="VDM91525.1"/>
    <property type="molecule type" value="Genomic_DNA"/>
</dbReference>
<reference evidence="2 3" key="1">
    <citation type="submission" date="2018-08" db="EMBL/GenBank/DDBJ databases">
        <authorList>
            <person name="Laetsch R D."/>
            <person name="Stevens L."/>
            <person name="Kumar S."/>
            <person name="Blaxter L. M."/>
        </authorList>
    </citation>
    <scope>NUCLEOTIDE SEQUENCE [LARGE SCALE GENOMIC DNA]</scope>
</reference>
<feature type="transmembrane region" description="Helical" evidence="1">
    <location>
        <begin position="43"/>
        <end position="65"/>
    </location>
</feature>
<evidence type="ECO:0000313" key="3">
    <source>
        <dbReference type="Proteomes" id="UP000277928"/>
    </source>
</evidence>
<accession>A0A3P7M5A0</accession>
<evidence type="ECO:0000256" key="1">
    <source>
        <dbReference type="SAM" id="Phobius"/>
    </source>
</evidence>
<keyword evidence="1" id="KW-0472">Membrane</keyword>
<sequence>MLKEELMVQGGAILRAAHVLLLYSCHQQFPSASRKHTGPRLPVVLVVVAVVVVVVVVVTAVAAAVQTSHQQQ</sequence>
<keyword evidence="3" id="KW-1185">Reference proteome</keyword>
<name>A0A3P7M5A0_LITSI</name>
<evidence type="ECO:0000313" key="2">
    <source>
        <dbReference type="EMBL" id="VDM91525.1"/>
    </source>
</evidence>
<keyword evidence="1" id="KW-1133">Transmembrane helix</keyword>
<dbReference type="AlphaFoldDB" id="A0A3P7M5A0"/>
<keyword evidence="1" id="KW-0812">Transmembrane</keyword>
<proteinExistence type="predicted"/>